<proteinExistence type="predicted"/>
<accession>A0AAE0L0Q1</accession>
<organism evidence="2 3">
    <name type="scientific">Cymbomonas tetramitiformis</name>
    <dbReference type="NCBI Taxonomy" id="36881"/>
    <lineage>
        <taxon>Eukaryota</taxon>
        <taxon>Viridiplantae</taxon>
        <taxon>Chlorophyta</taxon>
        <taxon>Pyramimonadophyceae</taxon>
        <taxon>Pyramimonadales</taxon>
        <taxon>Pyramimonadaceae</taxon>
        <taxon>Cymbomonas</taxon>
    </lineage>
</organism>
<comment type="caution">
    <text evidence="2">The sequence shown here is derived from an EMBL/GenBank/DDBJ whole genome shotgun (WGS) entry which is preliminary data.</text>
</comment>
<reference evidence="2 3" key="1">
    <citation type="journal article" date="2015" name="Genome Biol. Evol.">
        <title>Comparative Genomics of a Bacterivorous Green Alga Reveals Evolutionary Causalities and Consequences of Phago-Mixotrophic Mode of Nutrition.</title>
        <authorList>
            <person name="Burns J.A."/>
            <person name="Paasch A."/>
            <person name="Narechania A."/>
            <person name="Kim E."/>
        </authorList>
    </citation>
    <scope>NUCLEOTIDE SEQUENCE [LARGE SCALE GENOMIC DNA]</scope>
    <source>
        <strain evidence="2 3">PLY_AMNH</strain>
    </source>
</reference>
<name>A0AAE0L0Q1_9CHLO</name>
<sequence length="152" mass="17153">MTTVTPWRLQSSSTSTSRTPPTTTTSTRSSSLRYKFYFVDLLWTSTTRPPSITLSTVARSFSTCIIVDVEGVHCGDKGRFMEEMRALCIDDRADPNPLLQYFRPPADHEHRRYHPDDFDDTARVETLLVVKASSEKVILNVQTALQGKTHAS</sequence>
<evidence type="ECO:0000313" key="3">
    <source>
        <dbReference type="Proteomes" id="UP001190700"/>
    </source>
</evidence>
<feature type="compositionally biased region" description="Low complexity" evidence="1">
    <location>
        <begin position="11"/>
        <end position="27"/>
    </location>
</feature>
<keyword evidence="3" id="KW-1185">Reference proteome</keyword>
<dbReference type="EMBL" id="LGRX02012301">
    <property type="protein sequence ID" value="KAK3267617.1"/>
    <property type="molecule type" value="Genomic_DNA"/>
</dbReference>
<evidence type="ECO:0000256" key="1">
    <source>
        <dbReference type="SAM" id="MobiDB-lite"/>
    </source>
</evidence>
<evidence type="ECO:0000313" key="2">
    <source>
        <dbReference type="EMBL" id="KAK3267617.1"/>
    </source>
</evidence>
<gene>
    <name evidence="2" type="ORF">CYMTET_23839</name>
</gene>
<dbReference type="AlphaFoldDB" id="A0AAE0L0Q1"/>
<protein>
    <submittedName>
        <fullName evidence="2">Uncharacterized protein</fullName>
    </submittedName>
</protein>
<dbReference type="Proteomes" id="UP001190700">
    <property type="component" value="Unassembled WGS sequence"/>
</dbReference>
<feature type="region of interest" description="Disordered" evidence="1">
    <location>
        <begin position="1"/>
        <end position="27"/>
    </location>
</feature>
<feature type="compositionally biased region" description="Polar residues" evidence="1">
    <location>
        <begin position="1"/>
        <end position="10"/>
    </location>
</feature>